<gene>
    <name evidence="6" type="ORF">Pka01_06060</name>
</gene>
<dbReference type="SUPFAM" id="SSF48498">
    <property type="entry name" value="Tetracyclin repressor-like, C-terminal domain"/>
    <property type="match status" value="1"/>
</dbReference>
<reference evidence="6 7" key="1">
    <citation type="submission" date="2021-01" db="EMBL/GenBank/DDBJ databases">
        <title>Whole genome shotgun sequence of Planotetraspora kaengkrachanensis NBRC 104272.</title>
        <authorList>
            <person name="Komaki H."/>
            <person name="Tamura T."/>
        </authorList>
    </citation>
    <scope>NUCLEOTIDE SEQUENCE [LARGE SCALE GENOMIC DNA]</scope>
    <source>
        <strain evidence="6 7">NBRC 104272</strain>
    </source>
</reference>
<evidence type="ECO:0000313" key="6">
    <source>
        <dbReference type="EMBL" id="GIG77479.1"/>
    </source>
</evidence>
<name>A0A8J3PQJ4_9ACTN</name>
<dbReference type="Pfam" id="PF00440">
    <property type="entry name" value="TetR_N"/>
    <property type="match status" value="1"/>
</dbReference>
<keyword evidence="1" id="KW-0805">Transcription regulation</keyword>
<dbReference type="PANTHER" id="PTHR30055">
    <property type="entry name" value="HTH-TYPE TRANSCRIPTIONAL REGULATOR RUTR"/>
    <property type="match status" value="1"/>
</dbReference>
<protein>
    <submittedName>
        <fullName evidence="6">TetR family transcriptional regulator</fullName>
    </submittedName>
</protein>
<dbReference type="InterPro" id="IPR050109">
    <property type="entry name" value="HTH-type_TetR-like_transc_reg"/>
</dbReference>
<feature type="DNA-binding region" description="H-T-H motif" evidence="4">
    <location>
        <begin position="25"/>
        <end position="44"/>
    </location>
</feature>
<comment type="caution">
    <text evidence="6">The sequence shown here is derived from an EMBL/GenBank/DDBJ whole genome shotgun (WGS) entry which is preliminary data.</text>
</comment>
<evidence type="ECO:0000256" key="4">
    <source>
        <dbReference type="PROSITE-ProRule" id="PRU00335"/>
    </source>
</evidence>
<dbReference type="EMBL" id="BONV01000002">
    <property type="protein sequence ID" value="GIG77479.1"/>
    <property type="molecule type" value="Genomic_DNA"/>
</dbReference>
<dbReference type="Gene3D" id="1.10.357.10">
    <property type="entry name" value="Tetracycline Repressor, domain 2"/>
    <property type="match status" value="1"/>
</dbReference>
<dbReference type="InterPro" id="IPR009057">
    <property type="entry name" value="Homeodomain-like_sf"/>
</dbReference>
<feature type="domain" description="HTH tetR-type" evidence="5">
    <location>
        <begin position="2"/>
        <end position="62"/>
    </location>
</feature>
<dbReference type="GO" id="GO:0000976">
    <property type="term" value="F:transcription cis-regulatory region binding"/>
    <property type="evidence" value="ECO:0007669"/>
    <property type="project" value="TreeGrafter"/>
</dbReference>
<dbReference type="PROSITE" id="PS50977">
    <property type="entry name" value="HTH_TETR_2"/>
    <property type="match status" value="1"/>
</dbReference>
<organism evidence="6 7">
    <name type="scientific">Planotetraspora kaengkrachanensis</name>
    <dbReference type="NCBI Taxonomy" id="575193"/>
    <lineage>
        <taxon>Bacteria</taxon>
        <taxon>Bacillati</taxon>
        <taxon>Actinomycetota</taxon>
        <taxon>Actinomycetes</taxon>
        <taxon>Streptosporangiales</taxon>
        <taxon>Streptosporangiaceae</taxon>
        <taxon>Planotetraspora</taxon>
    </lineage>
</organism>
<keyword evidence="2 4" id="KW-0238">DNA-binding</keyword>
<sequence>MGGRREEILDAALSIADEHGLDAVSMRAVADRVGVTPMALYRHVSDKAALLDGVVGRLLSTLLASDADAGQAWGERLNTLAHACRAITRRHPWAAHLLFSRPAVTPDAVRAVDVIYTALLDAGVPEREVPRLERLISTFVLGFAASEASGRFAPGPVDPRGRRGRLPDGDLPGHTRIAPWLDLPVDLGTEFEADLDDIRRLIEAVATRAEVKDAPSPETARSANS</sequence>
<dbReference type="RefSeq" id="WP_203881006.1">
    <property type="nucleotide sequence ID" value="NZ_BAABHH010000002.1"/>
</dbReference>
<dbReference type="Proteomes" id="UP000630097">
    <property type="component" value="Unassembled WGS sequence"/>
</dbReference>
<accession>A0A8J3PQJ4</accession>
<proteinExistence type="predicted"/>
<dbReference type="AlphaFoldDB" id="A0A8J3PQJ4"/>
<keyword evidence="7" id="KW-1185">Reference proteome</keyword>
<evidence type="ECO:0000256" key="1">
    <source>
        <dbReference type="ARBA" id="ARBA00023015"/>
    </source>
</evidence>
<dbReference type="PRINTS" id="PR00455">
    <property type="entry name" value="HTHTETR"/>
</dbReference>
<dbReference type="InterPro" id="IPR004111">
    <property type="entry name" value="Repressor_TetR_C"/>
</dbReference>
<dbReference type="InterPro" id="IPR036271">
    <property type="entry name" value="Tet_transcr_reg_TetR-rel_C_sf"/>
</dbReference>
<dbReference type="GO" id="GO:0045892">
    <property type="term" value="P:negative regulation of DNA-templated transcription"/>
    <property type="evidence" value="ECO:0007669"/>
    <property type="project" value="InterPro"/>
</dbReference>
<keyword evidence="3" id="KW-0804">Transcription</keyword>
<dbReference type="InterPro" id="IPR001647">
    <property type="entry name" value="HTH_TetR"/>
</dbReference>
<dbReference type="GO" id="GO:0003700">
    <property type="term" value="F:DNA-binding transcription factor activity"/>
    <property type="evidence" value="ECO:0007669"/>
    <property type="project" value="TreeGrafter"/>
</dbReference>
<dbReference type="Pfam" id="PF02909">
    <property type="entry name" value="TetR_C_1"/>
    <property type="match status" value="1"/>
</dbReference>
<evidence type="ECO:0000256" key="2">
    <source>
        <dbReference type="ARBA" id="ARBA00023125"/>
    </source>
</evidence>
<dbReference type="Gene3D" id="1.10.10.60">
    <property type="entry name" value="Homeodomain-like"/>
    <property type="match status" value="1"/>
</dbReference>
<dbReference type="PANTHER" id="PTHR30055:SF151">
    <property type="entry name" value="TRANSCRIPTIONAL REGULATORY PROTEIN"/>
    <property type="match status" value="1"/>
</dbReference>
<dbReference type="SUPFAM" id="SSF46689">
    <property type="entry name" value="Homeodomain-like"/>
    <property type="match status" value="1"/>
</dbReference>
<evidence type="ECO:0000259" key="5">
    <source>
        <dbReference type="PROSITE" id="PS50977"/>
    </source>
</evidence>
<evidence type="ECO:0000256" key="3">
    <source>
        <dbReference type="ARBA" id="ARBA00023163"/>
    </source>
</evidence>
<evidence type="ECO:0000313" key="7">
    <source>
        <dbReference type="Proteomes" id="UP000630097"/>
    </source>
</evidence>